<dbReference type="InterPro" id="IPR011059">
    <property type="entry name" value="Metal-dep_hydrolase_composite"/>
</dbReference>
<reference evidence="1 2" key="1">
    <citation type="journal article" date="2019" name="Emerg. Microbes Infect.">
        <title>Comprehensive subspecies identification of 175 nontuberculous mycobacteria species based on 7547 genomic profiles.</title>
        <authorList>
            <person name="Matsumoto Y."/>
            <person name="Kinjo T."/>
            <person name="Motooka D."/>
            <person name="Nabeya D."/>
            <person name="Jung N."/>
            <person name="Uechi K."/>
            <person name="Horii T."/>
            <person name="Iida T."/>
            <person name="Fujita J."/>
            <person name="Nakamura S."/>
        </authorList>
    </citation>
    <scope>NUCLEOTIDE SEQUENCE [LARGE SCALE GENOMIC DNA]</scope>
    <source>
        <strain evidence="1 2">JCM 14738</strain>
    </source>
</reference>
<dbReference type="PANTHER" id="PTHR11647:SF1">
    <property type="entry name" value="COLLAPSIN RESPONSE MEDIATOR PROTEIN"/>
    <property type="match status" value="1"/>
</dbReference>
<dbReference type="STRING" id="44010.AWC00_27215"/>
<dbReference type="GO" id="GO:0016812">
    <property type="term" value="F:hydrolase activity, acting on carbon-nitrogen (but not peptide) bonds, in cyclic amides"/>
    <property type="evidence" value="ECO:0007669"/>
    <property type="project" value="TreeGrafter"/>
</dbReference>
<dbReference type="Proteomes" id="UP000467385">
    <property type="component" value="Chromosome"/>
</dbReference>
<name>A0A1X1STH1_9MYCO</name>
<gene>
    <name evidence="1" type="ORF">MCNS_15250</name>
</gene>
<dbReference type="Pfam" id="PF07969">
    <property type="entry name" value="Amidohydro_3"/>
    <property type="match status" value="1"/>
</dbReference>
<dbReference type="InterPro" id="IPR032466">
    <property type="entry name" value="Metal_Hydrolase"/>
</dbReference>
<dbReference type="SUPFAM" id="SSF51556">
    <property type="entry name" value="Metallo-dependent hydrolases"/>
    <property type="match status" value="1"/>
</dbReference>
<dbReference type="InterPro" id="IPR013108">
    <property type="entry name" value="Amidohydro_3"/>
</dbReference>
<dbReference type="PANTHER" id="PTHR11647">
    <property type="entry name" value="HYDRANTOINASE/DIHYDROPYRIMIDINASE FAMILY MEMBER"/>
    <property type="match status" value="1"/>
</dbReference>
<evidence type="ECO:0000313" key="2">
    <source>
        <dbReference type="Proteomes" id="UP000467385"/>
    </source>
</evidence>
<dbReference type="GO" id="GO:0005829">
    <property type="term" value="C:cytosol"/>
    <property type="evidence" value="ECO:0007669"/>
    <property type="project" value="TreeGrafter"/>
</dbReference>
<sequence>MPYDVIIRDGLWFDGTGNAPHTRTLGIRDGIVAKVSEAADDHLDETGCPEVIDAAGKWVVPGFLDVHTHYDAEVLLDPGLRESVRHGVTTVLLGMCSLSTVYADAEDAADLFSRVEAVPRQYVLGALEANKTWSTPAEYIEALDALPLGPNVSSLLGHSDLRTAVLGLDRATDDAVRPTDAELHKMAALLDDALDAGMLGMSGMDAAIDKLDGDRFRSRALPSTFATWRERRRLIKVLRKHGRILQSAPNVAKAASGLLFFLASSRIFNWRKGVRMSLLVSADAKSMPLAVYFFGPATRLLNRLLGSSVRFQHLPVPFELYSDGIDLPVFEEFGAGTAALHLRDQLQRNELLADEDYRRRFRREFDRLNLGPSLWHRDFHDAVIVECPDKSLIGKSFGAIADERKLHPLDAFLDVLVDNGERNVRWTTIVANHRPKLLDALAVEQSIHMGFSDAGAHLRNMAFYNFGVKLLKRVRDAHRAGAPFMSTESAVHRLTGELAEWFGLDAGTLREGDRADFVVIDPAGLNDDVNAYHEEAVPFYGGLRRMVNRNDAAVVATGVNGAVVFRAGEFREGYGKTVQSGRYLRAGQRPGVRRPAGSGV</sequence>
<dbReference type="OrthoDB" id="9766983at2"/>
<dbReference type="RefSeq" id="WP_085236179.1">
    <property type="nucleotide sequence ID" value="NZ_AP022613.1"/>
</dbReference>
<dbReference type="AlphaFoldDB" id="A0A1X1STH1"/>
<evidence type="ECO:0000313" key="1">
    <source>
        <dbReference type="EMBL" id="BBZ38462.1"/>
    </source>
</evidence>
<protein>
    <submittedName>
        <fullName evidence="1">Uncharacterized protein</fullName>
    </submittedName>
</protein>
<organism evidence="1 2">
    <name type="scientific">Mycobacterium conspicuum</name>
    <dbReference type="NCBI Taxonomy" id="44010"/>
    <lineage>
        <taxon>Bacteria</taxon>
        <taxon>Bacillati</taxon>
        <taxon>Actinomycetota</taxon>
        <taxon>Actinomycetes</taxon>
        <taxon>Mycobacteriales</taxon>
        <taxon>Mycobacteriaceae</taxon>
        <taxon>Mycobacterium</taxon>
    </lineage>
</organism>
<proteinExistence type="predicted"/>
<accession>A0A1X1STH1</accession>
<dbReference type="InterPro" id="IPR050378">
    <property type="entry name" value="Metallo-dep_Hydrolases_sf"/>
</dbReference>
<dbReference type="SUPFAM" id="SSF51338">
    <property type="entry name" value="Composite domain of metallo-dependent hydrolases"/>
    <property type="match status" value="1"/>
</dbReference>
<dbReference type="Gene3D" id="3.20.20.140">
    <property type="entry name" value="Metal-dependent hydrolases"/>
    <property type="match status" value="1"/>
</dbReference>
<dbReference type="EMBL" id="AP022613">
    <property type="protein sequence ID" value="BBZ38462.1"/>
    <property type="molecule type" value="Genomic_DNA"/>
</dbReference>
<dbReference type="Gene3D" id="2.30.40.10">
    <property type="entry name" value="Urease, subunit C, domain 1"/>
    <property type="match status" value="1"/>
</dbReference>
<keyword evidence="2" id="KW-1185">Reference proteome</keyword>